<protein>
    <submittedName>
        <fullName evidence="1">Uncharacterized protein</fullName>
    </submittedName>
</protein>
<accession>A0ABP7A4T0</accession>
<proteinExistence type="predicted"/>
<gene>
    <name evidence="1" type="ORF">GCM10022223_47510</name>
</gene>
<keyword evidence="2" id="KW-1185">Reference proteome</keyword>
<evidence type="ECO:0000313" key="1">
    <source>
        <dbReference type="EMBL" id="GAA3624909.1"/>
    </source>
</evidence>
<dbReference type="Proteomes" id="UP001501074">
    <property type="component" value="Unassembled WGS sequence"/>
</dbReference>
<evidence type="ECO:0000313" key="2">
    <source>
        <dbReference type="Proteomes" id="UP001501074"/>
    </source>
</evidence>
<name>A0ABP7A4T0_9ACTN</name>
<dbReference type="EMBL" id="BAAAZO010000009">
    <property type="protein sequence ID" value="GAA3624909.1"/>
    <property type="molecule type" value="Genomic_DNA"/>
</dbReference>
<comment type="caution">
    <text evidence="1">The sequence shown here is derived from an EMBL/GenBank/DDBJ whole genome shotgun (WGS) entry which is preliminary data.</text>
</comment>
<sequence>MTSGATGAGACGRAEAPAELAPVPAAVIAATETLYATPLLKPDTTARVPLTGCTTGAPDGVTYVSA</sequence>
<reference evidence="2" key="1">
    <citation type="journal article" date="2019" name="Int. J. Syst. Evol. Microbiol.">
        <title>The Global Catalogue of Microorganisms (GCM) 10K type strain sequencing project: providing services to taxonomists for standard genome sequencing and annotation.</title>
        <authorList>
            <consortium name="The Broad Institute Genomics Platform"/>
            <consortium name="The Broad Institute Genome Sequencing Center for Infectious Disease"/>
            <person name="Wu L."/>
            <person name="Ma J."/>
        </authorList>
    </citation>
    <scope>NUCLEOTIDE SEQUENCE [LARGE SCALE GENOMIC DNA]</scope>
    <source>
        <strain evidence="2">JCM 16902</strain>
    </source>
</reference>
<organism evidence="1 2">
    <name type="scientific">Kineosporia mesophila</name>
    <dbReference type="NCBI Taxonomy" id="566012"/>
    <lineage>
        <taxon>Bacteria</taxon>
        <taxon>Bacillati</taxon>
        <taxon>Actinomycetota</taxon>
        <taxon>Actinomycetes</taxon>
        <taxon>Kineosporiales</taxon>
        <taxon>Kineosporiaceae</taxon>
        <taxon>Kineosporia</taxon>
    </lineage>
</organism>